<keyword evidence="4" id="KW-1185">Reference proteome</keyword>
<protein>
    <submittedName>
        <fullName evidence="3">SAM-dependent methyltransferase</fullName>
    </submittedName>
</protein>
<dbReference type="Pfam" id="PF18096">
    <property type="entry name" value="Thump_like"/>
    <property type="match status" value="1"/>
</dbReference>
<dbReference type="Gene3D" id="3.40.50.150">
    <property type="entry name" value="Vaccinia Virus protein VP39"/>
    <property type="match status" value="1"/>
</dbReference>
<dbReference type="AlphaFoldDB" id="A0A846TXT8"/>
<feature type="domain" description="THUMP-like" evidence="2">
    <location>
        <begin position="355"/>
        <end position="430"/>
    </location>
</feature>
<sequence length="439" mass="47005">MHLVDSLGPYSEDQVLAVSTRLRAEGFAPEVVSEALTQSRLRTAGAEKFGEFASRMLFTQTGLEQATRMQVSALHAQRFVDADITSVADLGCGIGADSMALAGLGLSVVAVERDHTTAAVATVNLMPFPNAQVVAGDAQAIDWDSVPGGRPHSLWLDPARRTDDRPRSASSQRIFDPEAFSPPLSFVQELAATGIPMGVKMGPGMPHSAIPADCEAQWVSHRGDVVEVVLWFNALARPGVRRAALVLHDDATRQELTSATEFPDLAEEPDHVDSPPTSEDHGAPEADGHGHFPQVIPGCVLWEPHGAVIRAGLVQEVGQRLGARLIHPRIAYLVGPAGGELVSGTGGTASSWGFARGYRIREVLPHTVKVLKTWVKANRVGTLEIKKRGTDVTPEQLRKQLKPSGPNRATLIVTRMATPEGERRVVLVADPLPSSHSAE</sequence>
<dbReference type="CDD" id="cd02440">
    <property type="entry name" value="AdoMet_MTases"/>
    <property type="match status" value="1"/>
</dbReference>
<evidence type="ECO:0000313" key="3">
    <source>
        <dbReference type="EMBL" id="NKE10027.1"/>
    </source>
</evidence>
<feature type="compositionally biased region" description="Basic and acidic residues" evidence="1">
    <location>
        <begin position="268"/>
        <end position="289"/>
    </location>
</feature>
<dbReference type="SUPFAM" id="SSF53335">
    <property type="entry name" value="S-adenosyl-L-methionine-dependent methyltransferases"/>
    <property type="match status" value="1"/>
</dbReference>
<name>A0A846TXT8_9MICC</name>
<proteinExistence type="predicted"/>
<keyword evidence="3" id="KW-0489">Methyltransferase</keyword>
<dbReference type="Proteomes" id="UP000521379">
    <property type="component" value="Unassembled WGS sequence"/>
</dbReference>
<reference evidence="3 4" key="1">
    <citation type="submission" date="2020-02" db="EMBL/GenBank/DDBJ databases">
        <authorList>
            <person name="Sun Q."/>
        </authorList>
    </citation>
    <scope>NUCLEOTIDE SEQUENCE [LARGE SCALE GENOMIC DNA]</scope>
    <source>
        <strain evidence="3 4">YIM 13062</strain>
    </source>
</reference>
<gene>
    <name evidence="3" type="ORF">GTW58_08795</name>
</gene>
<dbReference type="EMBL" id="JAAVUN010000015">
    <property type="protein sequence ID" value="NKE10027.1"/>
    <property type="molecule type" value="Genomic_DNA"/>
</dbReference>
<dbReference type="GO" id="GO:0008168">
    <property type="term" value="F:methyltransferase activity"/>
    <property type="evidence" value="ECO:0007669"/>
    <property type="project" value="UniProtKB-KW"/>
</dbReference>
<dbReference type="InterPro" id="IPR041497">
    <property type="entry name" value="Thump-like"/>
</dbReference>
<keyword evidence="3" id="KW-0808">Transferase</keyword>
<evidence type="ECO:0000259" key="2">
    <source>
        <dbReference type="Pfam" id="PF18096"/>
    </source>
</evidence>
<evidence type="ECO:0000256" key="1">
    <source>
        <dbReference type="SAM" id="MobiDB-lite"/>
    </source>
</evidence>
<dbReference type="GO" id="GO:0032259">
    <property type="term" value="P:methylation"/>
    <property type="evidence" value="ECO:0007669"/>
    <property type="project" value="UniProtKB-KW"/>
</dbReference>
<organism evidence="3 4">
    <name type="scientific">Kocuria subflava</name>
    <dbReference type="NCBI Taxonomy" id="1736139"/>
    <lineage>
        <taxon>Bacteria</taxon>
        <taxon>Bacillati</taxon>
        <taxon>Actinomycetota</taxon>
        <taxon>Actinomycetes</taxon>
        <taxon>Micrococcales</taxon>
        <taxon>Micrococcaceae</taxon>
        <taxon>Kocuria</taxon>
    </lineage>
</organism>
<dbReference type="InterPro" id="IPR029063">
    <property type="entry name" value="SAM-dependent_MTases_sf"/>
</dbReference>
<feature type="region of interest" description="Disordered" evidence="1">
    <location>
        <begin position="258"/>
        <end position="289"/>
    </location>
</feature>
<comment type="caution">
    <text evidence="3">The sequence shown here is derived from an EMBL/GenBank/DDBJ whole genome shotgun (WGS) entry which is preliminary data.</text>
</comment>
<evidence type="ECO:0000313" key="4">
    <source>
        <dbReference type="Proteomes" id="UP000521379"/>
    </source>
</evidence>
<accession>A0A846TXT8</accession>